<dbReference type="InterPro" id="IPR027843">
    <property type="entry name" value="DUF4440"/>
</dbReference>
<dbReference type="STRING" id="1271860.SAMN05216174_10797"/>
<name>A0A1G6S026_9PSEU</name>
<dbReference type="Gene3D" id="3.10.450.50">
    <property type="match status" value="1"/>
</dbReference>
<accession>A0A1G6S026</accession>
<dbReference type="AlphaFoldDB" id="A0A1G6S026"/>
<dbReference type="SUPFAM" id="SSF54427">
    <property type="entry name" value="NTF2-like"/>
    <property type="match status" value="1"/>
</dbReference>
<keyword evidence="3" id="KW-1185">Reference proteome</keyword>
<organism evidence="2 3">
    <name type="scientific">Actinokineospora iranica</name>
    <dbReference type="NCBI Taxonomy" id="1271860"/>
    <lineage>
        <taxon>Bacteria</taxon>
        <taxon>Bacillati</taxon>
        <taxon>Actinomycetota</taxon>
        <taxon>Actinomycetes</taxon>
        <taxon>Pseudonocardiales</taxon>
        <taxon>Pseudonocardiaceae</taxon>
        <taxon>Actinokineospora</taxon>
    </lineage>
</organism>
<dbReference type="InterPro" id="IPR032710">
    <property type="entry name" value="NTF2-like_dom_sf"/>
</dbReference>
<dbReference type="OrthoDB" id="7375616at2"/>
<evidence type="ECO:0000313" key="3">
    <source>
        <dbReference type="Proteomes" id="UP000199501"/>
    </source>
</evidence>
<evidence type="ECO:0000259" key="1">
    <source>
        <dbReference type="Pfam" id="PF14534"/>
    </source>
</evidence>
<dbReference type="EMBL" id="FMZZ01000007">
    <property type="protein sequence ID" value="SDD09527.1"/>
    <property type="molecule type" value="Genomic_DNA"/>
</dbReference>
<protein>
    <recommendedName>
        <fullName evidence="1">DUF4440 domain-containing protein</fullName>
    </recommendedName>
</protein>
<dbReference type="RefSeq" id="WP_091451142.1">
    <property type="nucleotide sequence ID" value="NZ_FMZZ01000007.1"/>
</dbReference>
<dbReference type="CDD" id="cd00531">
    <property type="entry name" value="NTF2_like"/>
    <property type="match status" value="1"/>
</dbReference>
<proteinExistence type="predicted"/>
<feature type="domain" description="DUF4440" evidence="1">
    <location>
        <begin position="13"/>
        <end position="115"/>
    </location>
</feature>
<sequence>MTSVREVLVTSVLEHAESYVRAFNSGDPAALDSHYTDDAVTVWEKGVALSGEARRAGMAEFLAQQPKITTTVLESHVTEDTALLVVDWTIDIPGGERLSGIGTDVLRRGAGGQWLFAIDNPYGKDI</sequence>
<gene>
    <name evidence="2" type="ORF">SAMN05216174_10797</name>
</gene>
<reference evidence="3" key="1">
    <citation type="submission" date="2016-10" db="EMBL/GenBank/DDBJ databases">
        <authorList>
            <person name="Varghese N."/>
            <person name="Submissions S."/>
        </authorList>
    </citation>
    <scope>NUCLEOTIDE SEQUENCE [LARGE SCALE GENOMIC DNA]</scope>
    <source>
        <strain evidence="3">IBRC-M 10403</strain>
    </source>
</reference>
<dbReference type="Pfam" id="PF14534">
    <property type="entry name" value="DUF4440"/>
    <property type="match status" value="1"/>
</dbReference>
<dbReference type="Proteomes" id="UP000199501">
    <property type="component" value="Unassembled WGS sequence"/>
</dbReference>
<evidence type="ECO:0000313" key="2">
    <source>
        <dbReference type="EMBL" id="SDD09527.1"/>
    </source>
</evidence>